<sequence length="129" mass="15089">MKLYLTSSLLFALLRSSRKTKIQNLLFESLDKHYRFYTSALSIFLLFQLLGEIGFEKKKQILSYLENLTDSIFDLDTEAVRTEIFMSETCDIEMAIALKEGMDLILVDLEREISSLPLLSVRNFFWETK</sequence>
<dbReference type="EMBL" id="RQFO01000014">
    <property type="protein sequence ID" value="TGL02481.1"/>
    <property type="molecule type" value="Genomic_DNA"/>
</dbReference>
<accession>A0ABY2LQY5</accession>
<evidence type="ECO:0000313" key="1">
    <source>
        <dbReference type="EMBL" id="TGL02481.1"/>
    </source>
</evidence>
<reference evidence="2" key="1">
    <citation type="journal article" date="2019" name="PLoS Negl. Trop. Dis.">
        <title>Revisiting the worldwide diversity of Leptospira species in the environment.</title>
        <authorList>
            <person name="Vincent A.T."/>
            <person name="Schiettekatte O."/>
            <person name="Bourhy P."/>
            <person name="Veyrier F.J."/>
            <person name="Picardeau M."/>
        </authorList>
    </citation>
    <scope>NUCLEOTIDE SEQUENCE [LARGE SCALE GENOMIC DNA]</scope>
    <source>
        <strain evidence="2">201800278</strain>
    </source>
</reference>
<protein>
    <submittedName>
        <fullName evidence="1">Uncharacterized protein</fullName>
    </submittedName>
</protein>
<evidence type="ECO:0000313" key="2">
    <source>
        <dbReference type="Proteomes" id="UP000297465"/>
    </source>
</evidence>
<name>A0ABY2LQY5_9LEPT</name>
<organism evidence="1 2">
    <name type="scientific">Leptospira montravelensis</name>
    <dbReference type="NCBI Taxonomy" id="2484961"/>
    <lineage>
        <taxon>Bacteria</taxon>
        <taxon>Pseudomonadati</taxon>
        <taxon>Spirochaetota</taxon>
        <taxon>Spirochaetia</taxon>
        <taxon>Leptospirales</taxon>
        <taxon>Leptospiraceae</taxon>
        <taxon>Leptospira</taxon>
    </lineage>
</organism>
<comment type="caution">
    <text evidence="1">The sequence shown here is derived from an EMBL/GenBank/DDBJ whole genome shotgun (WGS) entry which is preliminary data.</text>
</comment>
<dbReference type="Proteomes" id="UP000297465">
    <property type="component" value="Unassembled WGS sequence"/>
</dbReference>
<keyword evidence="2" id="KW-1185">Reference proteome</keyword>
<dbReference type="RefSeq" id="WP_135574392.1">
    <property type="nucleotide sequence ID" value="NZ_RQFN01000026.1"/>
</dbReference>
<proteinExistence type="predicted"/>
<gene>
    <name evidence="1" type="ORF">EHQ31_09975</name>
</gene>